<dbReference type="EMBL" id="JACHLJ010000002">
    <property type="protein sequence ID" value="MBB5772113.1"/>
    <property type="molecule type" value="Genomic_DNA"/>
</dbReference>
<evidence type="ECO:0000313" key="1">
    <source>
        <dbReference type="EMBL" id="MBB5772113.1"/>
    </source>
</evidence>
<dbReference type="Proteomes" id="UP000556201">
    <property type="component" value="Unassembled WGS sequence"/>
</dbReference>
<proteinExistence type="predicted"/>
<name>A0A7W9FV42_BREVE</name>
<gene>
    <name evidence="1" type="ORF">HNP47_002117</name>
</gene>
<reference evidence="1 2" key="1">
    <citation type="submission" date="2020-08" db="EMBL/GenBank/DDBJ databases">
        <title>Functional genomics of gut bacteria from endangered species of beetles.</title>
        <authorList>
            <person name="Carlos-Shanley C."/>
        </authorList>
    </citation>
    <scope>NUCLEOTIDE SEQUENCE [LARGE SCALE GENOMIC DNA]</scope>
    <source>
        <strain evidence="1 2">S00192</strain>
    </source>
</reference>
<protein>
    <submittedName>
        <fullName evidence="1">Uncharacterized protein</fullName>
    </submittedName>
</protein>
<comment type="caution">
    <text evidence="1">The sequence shown here is derived from an EMBL/GenBank/DDBJ whole genome shotgun (WGS) entry which is preliminary data.</text>
</comment>
<organism evidence="1 2">
    <name type="scientific">Brevundimonas vesicularis</name>
    <name type="common">Pseudomonas vesicularis</name>
    <dbReference type="NCBI Taxonomy" id="41276"/>
    <lineage>
        <taxon>Bacteria</taxon>
        <taxon>Pseudomonadati</taxon>
        <taxon>Pseudomonadota</taxon>
        <taxon>Alphaproteobacteria</taxon>
        <taxon>Caulobacterales</taxon>
        <taxon>Caulobacteraceae</taxon>
        <taxon>Brevundimonas</taxon>
    </lineage>
</organism>
<dbReference type="RefSeq" id="WP_184279514.1">
    <property type="nucleotide sequence ID" value="NZ_JACHLJ010000002.1"/>
</dbReference>
<accession>A0A7W9FV42</accession>
<dbReference type="AlphaFoldDB" id="A0A7W9FV42"/>
<sequence>MSEPALNALIVSNIKDLDAAAQHLSITLQAEVGAALDAVADRARGEAGWDGESDWYDDGITLAPKTWRLEGGADGGHRAEFWLTHDVDELGDQDHFWLTQLLGKGHARLGFRWSRLNVTKARWKKALAQKSEFIEEARKRGFTYFEKDGSFFLPVIIDADQLAAALAEETPEQALAPFETALRTLIEAEPFFDRLLAAVVID</sequence>
<evidence type="ECO:0000313" key="2">
    <source>
        <dbReference type="Proteomes" id="UP000556201"/>
    </source>
</evidence>